<dbReference type="OrthoDB" id="1122661at2"/>
<evidence type="ECO:0008006" key="3">
    <source>
        <dbReference type="Google" id="ProtNLM"/>
    </source>
</evidence>
<dbReference type="InterPro" id="IPR025634">
    <property type="entry name" value="DUF4292"/>
</dbReference>
<sequence length="284" mass="32197">MNTRSQTSFAYKSLLILALFVAFVGCKSKKNIISTDGSVVSKTQEQLLDDALAAQIDYTTISGKVALELITGNQTSGMKVNSQIKLIKDKEIQLSLRAPFINSEVFRVNITPDSVYVIDRLSKKYAVESIHNLEKQKNIQFNYNNMQALFTNALFIPGKNTIEKKDYDSYTITMQGGLYYLLTSDRKGFQYHFSVDANDRVSSTKITSPDNNYALSWNYSDFVKESGFIYPSSMQASVNIKKKQVKLNMSYSSLEFNKSLTIDRSLPSKYEKVSILDILKNYIK</sequence>
<evidence type="ECO:0000313" key="2">
    <source>
        <dbReference type="Proteomes" id="UP000184480"/>
    </source>
</evidence>
<dbReference type="EMBL" id="FQUC01000007">
    <property type="protein sequence ID" value="SHF50720.1"/>
    <property type="molecule type" value="Genomic_DNA"/>
</dbReference>
<accession>A0A1M5C7U0</accession>
<protein>
    <recommendedName>
        <fullName evidence="3">DUF4292 domain-containing protein</fullName>
    </recommendedName>
</protein>
<proteinExistence type="predicted"/>
<keyword evidence="2" id="KW-1185">Reference proteome</keyword>
<gene>
    <name evidence="1" type="ORF">SAMN05444362_10762</name>
</gene>
<evidence type="ECO:0000313" key="1">
    <source>
        <dbReference type="EMBL" id="SHF50720.1"/>
    </source>
</evidence>
<organism evidence="1 2">
    <name type="scientific">Dysgonomonas macrotermitis</name>
    <dbReference type="NCBI Taxonomy" id="1346286"/>
    <lineage>
        <taxon>Bacteria</taxon>
        <taxon>Pseudomonadati</taxon>
        <taxon>Bacteroidota</taxon>
        <taxon>Bacteroidia</taxon>
        <taxon>Bacteroidales</taxon>
        <taxon>Dysgonomonadaceae</taxon>
        <taxon>Dysgonomonas</taxon>
    </lineage>
</organism>
<dbReference type="AlphaFoldDB" id="A0A1M5C7U0"/>
<dbReference type="PROSITE" id="PS51257">
    <property type="entry name" value="PROKAR_LIPOPROTEIN"/>
    <property type="match status" value="1"/>
</dbReference>
<dbReference type="Proteomes" id="UP000184480">
    <property type="component" value="Unassembled WGS sequence"/>
</dbReference>
<reference evidence="2" key="1">
    <citation type="submission" date="2016-11" db="EMBL/GenBank/DDBJ databases">
        <authorList>
            <person name="Varghese N."/>
            <person name="Submissions S."/>
        </authorList>
    </citation>
    <scope>NUCLEOTIDE SEQUENCE [LARGE SCALE GENOMIC DNA]</scope>
    <source>
        <strain evidence="2">DSM 27370</strain>
    </source>
</reference>
<dbReference type="RefSeq" id="WP_062179373.1">
    <property type="nucleotide sequence ID" value="NZ_BBXL01000007.1"/>
</dbReference>
<dbReference type="Pfam" id="PF14125">
    <property type="entry name" value="DUF4292"/>
    <property type="match status" value="1"/>
</dbReference>
<name>A0A1M5C7U0_9BACT</name>
<dbReference type="STRING" id="1346286.SAMN05444362_10762"/>